<evidence type="ECO:0000259" key="3">
    <source>
        <dbReference type="PROSITE" id="PS50158"/>
    </source>
</evidence>
<dbReference type="PROSITE" id="PS50158">
    <property type="entry name" value="ZF_CCHC"/>
    <property type="match status" value="1"/>
</dbReference>
<evidence type="ECO:0000313" key="5">
    <source>
        <dbReference type="Proteomes" id="UP000649617"/>
    </source>
</evidence>
<feature type="compositionally biased region" description="Basic and acidic residues" evidence="2">
    <location>
        <begin position="801"/>
        <end position="813"/>
    </location>
</feature>
<organism evidence="4 5">
    <name type="scientific">Symbiodinium pilosum</name>
    <name type="common">Dinoflagellate</name>
    <dbReference type="NCBI Taxonomy" id="2952"/>
    <lineage>
        <taxon>Eukaryota</taxon>
        <taxon>Sar</taxon>
        <taxon>Alveolata</taxon>
        <taxon>Dinophyceae</taxon>
        <taxon>Suessiales</taxon>
        <taxon>Symbiodiniaceae</taxon>
        <taxon>Symbiodinium</taxon>
    </lineage>
</organism>
<gene>
    <name evidence="4" type="ORF">SPIL2461_LOCUS4799</name>
</gene>
<dbReference type="GO" id="GO:0008270">
    <property type="term" value="F:zinc ion binding"/>
    <property type="evidence" value="ECO:0007669"/>
    <property type="project" value="UniProtKB-KW"/>
</dbReference>
<reference evidence="4" key="1">
    <citation type="submission" date="2021-02" db="EMBL/GenBank/DDBJ databases">
        <authorList>
            <person name="Dougan E. K."/>
            <person name="Rhodes N."/>
            <person name="Thang M."/>
            <person name="Chan C."/>
        </authorList>
    </citation>
    <scope>NUCLEOTIDE SEQUENCE</scope>
</reference>
<comment type="caution">
    <text evidence="4">The sequence shown here is derived from an EMBL/GenBank/DDBJ whole genome shotgun (WGS) entry which is preliminary data.</text>
</comment>
<feature type="non-terminal residue" evidence="4">
    <location>
        <position position="1"/>
    </location>
</feature>
<accession>A0A812LSS7</accession>
<feature type="region of interest" description="Disordered" evidence="2">
    <location>
        <begin position="827"/>
        <end position="847"/>
    </location>
</feature>
<dbReference type="Proteomes" id="UP000649617">
    <property type="component" value="Unassembled WGS sequence"/>
</dbReference>
<feature type="compositionally biased region" description="Polar residues" evidence="2">
    <location>
        <begin position="827"/>
        <end position="836"/>
    </location>
</feature>
<dbReference type="InterPro" id="IPR036875">
    <property type="entry name" value="Znf_CCHC_sf"/>
</dbReference>
<evidence type="ECO:0000256" key="2">
    <source>
        <dbReference type="SAM" id="MobiDB-lite"/>
    </source>
</evidence>
<feature type="domain" description="CCHC-type" evidence="3">
    <location>
        <begin position="363"/>
        <end position="379"/>
    </location>
</feature>
<keyword evidence="1" id="KW-0862">Zinc</keyword>
<feature type="non-terminal residue" evidence="4">
    <location>
        <position position="847"/>
    </location>
</feature>
<name>A0A812LSS7_SYMPI</name>
<sequence length="847" mass="93967">DTVIPGLRALESLWTLLLVGVLVLLELSSWQLRRLELVNVSDDLAWNFRVGRFGSRYCGAYSHWLWTSSWTWLGWSVAGSSWDSTGNLGAFFCMQFEHQPGAGGPPPGTRPSGSSATWWGNMMPGFQYRRQWTAAIRRWNKLTDVPVYRRAQKVLRTLGWELQVDFEHLTEEQLSSAQYLDYILAVLELKDGARKREETLTQYVTRRMRDFTKAAGYGILLPEELKATMLREGAGLSDQGLQNLTALLQGQDHNVDKADDCFFDVAESDDKESENDDGEDPPEDFLDDEAVLAELTDLNFSSEQAALVFAIVENRLPKRRRTWKENKKFKADLREDRQSFTKNGDGEGGRKKYSREQLKKISKCRLCGRRGHWAEDCRSGKPAPGEAPKINGFCYLGGSLMAASSSANNLSFLVQDLYSQEISESFVTLAGISDARNQQWSFLALPSGMAILDIGVTQDTTGDKARTALEDELSRCGLQALEVPTTASTPTGIGVIQFVVIEGGVPPLLSVGLLEHLGASLDLVSNRLNFKKIGVEMKMTNLPTGHRAIPLVQWNGGNFPVPPAAKEQYRLQDNAFMKKPAVSSAYAKEESSESGFADTFASGLCTEQDAVESSVHDAAVPHVRDHFLVEDQVSSCVAHECSAHASGSTAPMGNVTNRSSAQYMEHAPRSATDAGTSGNRRLPQRWQEMVLRVFYTLETIRVNYFRLAVAERTQKSLASERQRYLTDPRQEPAKCLHPGDPLRRANQYATWTEGKGQVKNNDHGDLGASVHSSDYHAAKVLIDEGDFLDRQRGAGGPGSPRAERDFASPDPMRHMTQVNQLVQEDMQVATTPTRATSLEDVADLDDL</sequence>
<dbReference type="EMBL" id="CAJNIZ010006498">
    <property type="protein sequence ID" value="CAE7250482.1"/>
    <property type="molecule type" value="Genomic_DNA"/>
</dbReference>
<proteinExistence type="predicted"/>
<dbReference type="AlphaFoldDB" id="A0A812LSS7"/>
<keyword evidence="1" id="KW-0479">Metal-binding</keyword>
<evidence type="ECO:0000256" key="1">
    <source>
        <dbReference type="PROSITE-ProRule" id="PRU00047"/>
    </source>
</evidence>
<dbReference type="SUPFAM" id="SSF57756">
    <property type="entry name" value="Retrovirus zinc finger-like domains"/>
    <property type="match status" value="1"/>
</dbReference>
<evidence type="ECO:0000313" key="4">
    <source>
        <dbReference type="EMBL" id="CAE7250482.1"/>
    </source>
</evidence>
<dbReference type="SMART" id="SM00343">
    <property type="entry name" value="ZnF_C2HC"/>
    <property type="match status" value="1"/>
</dbReference>
<dbReference type="GO" id="GO:0003676">
    <property type="term" value="F:nucleic acid binding"/>
    <property type="evidence" value="ECO:0007669"/>
    <property type="project" value="InterPro"/>
</dbReference>
<feature type="region of interest" description="Disordered" evidence="2">
    <location>
        <begin position="789"/>
        <end position="813"/>
    </location>
</feature>
<dbReference type="InterPro" id="IPR001878">
    <property type="entry name" value="Znf_CCHC"/>
</dbReference>
<protein>
    <recommendedName>
        <fullName evidence="3">CCHC-type domain-containing protein</fullName>
    </recommendedName>
</protein>
<dbReference type="Pfam" id="PF00098">
    <property type="entry name" value="zf-CCHC"/>
    <property type="match status" value="1"/>
</dbReference>
<keyword evidence="1" id="KW-0863">Zinc-finger</keyword>
<keyword evidence="5" id="KW-1185">Reference proteome</keyword>
<dbReference type="OrthoDB" id="448806at2759"/>